<comment type="caution">
    <text evidence="1">The sequence shown here is derived from an EMBL/GenBank/DDBJ whole genome shotgun (WGS) entry which is preliminary data.</text>
</comment>
<dbReference type="AlphaFoldDB" id="A0A8S4RMH3"/>
<sequence length="119" mass="13122">MVAELRRGYAAGLACSVILTLRNVTRYVCSGTGEANASAEQFFYFDSLVFTVYLRISGTLSYLPLEYNVPSDPTESLVAYANAPRIRDAGRSHYHKRQSKSSTGAMLTLACCCLLHSVW</sequence>
<evidence type="ECO:0000313" key="1">
    <source>
        <dbReference type="EMBL" id="CAH2237378.1"/>
    </source>
</evidence>
<protein>
    <submittedName>
        <fullName evidence="1">Jg10506 protein</fullName>
    </submittedName>
</protein>
<evidence type="ECO:0000313" key="2">
    <source>
        <dbReference type="Proteomes" id="UP000838756"/>
    </source>
</evidence>
<gene>
    <name evidence="1" type="primary">jg10506</name>
    <name evidence="1" type="ORF">PAEG_LOCUS14667</name>
</gene>
<dbReference type="EMBL" id="CAKXAJ010025264">
    <property type="protein sequence ID" value="CAH2237378.1"/>
    <property type="molecule type" value="Genomic_DNA"/>
</dbReference>
<keyword evidence="2" id="KW-1185">Reference proteome</keyword>
<organism evidence="1 2">
    <name type="scientific">Pararge aegeria aegeria</name>
    <dbReference type="NCBI Taxonomy" id="348720"/>
    <lineage>
        <taxon>Eukaryota</taxon>
        <taxon>Metazoa</taxon>
        <taxon>Ecdysozoa</taxon>
        <taxon>Arthropoda</taxon>
        <taxon>Hexapoda</taxon>
        <taxon>Insecta</taxon>
        <taxon>Pterygota</taxon>
        <taxon>Neoptera</taxon>
        <taxon>Endopterygota</taxon>
        <taxon>Lepidoptera</taxon>
        <taxon>Glossata</taxon>
        <taxon>Ditrysia</taxon>
        <taxon>Papilionoidea</taxon>
        <taxon>Nymphalidae</taxon>
        <taxon>Satyrinae</taxon>
        <taxon>Satyrini</taxon>
        <taxon>Parargina</taxon>
        <taxon>Pararge</taxon>
    </lineage>
</organism>
<reference evidence="1" key="1">
    <citation type="submission" date="2022-03" db="EMBL/GenBank/DDBJ databases">
        <authorList>
            <person name="Lindestad O."/>
        </authorList>
    </citation>
    <scope>NUCLEOTIDE SEQUENCE</scope>
</reference>
<proteinExistence type="predicted"/>
<name>A0A8S4RMH3_9NEOP</name>
<dbReference type="Proteomes" id="UP000838756">
    <property type="component" value="Unassembled WGS sequence"/>
</dbReference>
<accession>A0A8S4RMH3</accession>